<evidence type="ECO:0000313" key="2">
    <source>
        <dbReference type="Proteomes" id="UP000182077"/>
    </source>
</evidence>
<organism evidence="1 2">
    <name type="scientific">Enterococcus hermanniensis</name>
    <dbReference type="NCBI Taxonomy" id="249189"/>
    <lineage>
        <taxon>Bacteria</taxon>
        <taxon>Bacillati</taxon>
        <taxon>Bacillota</taxon>
        <taxon>Bacilli</taxon>
        <taxon>Lactobacillales</taxon>
        <taxon>Enterococcaceae</taxon>
        <taxon>Enterococcus</taxon>
    </lineage>
</organism>
<comment type="caution">
    <text evidence="1">The sequence shown here is derived from an EMBL/GenBank/DDBJ whole genome shotgun (WGS) entry which is preliminary data.</text>
</comment>
<keyword evidence="2" id="KW-1185">Reference proteome</keyword>
<dbReference type="RefSeq" id="WP_071856602.1">
    <property type="nucleotide sequence ID" value="NZ_JBHSHK010000005.1"/>
</dbReference>
<sequence>MAIKKFKCEYYQLTEEVPNAREAFFDLEAWINIMEGVSLAERTRPYKEDSVRLEQAYYHPNYECWFLRFMRQRPNDVPSLSGPDIPSEFMDLEDNQFVSEDVSCLFDPENNVIMVQKNSHSVSPVGLEQYFNNTTPNETVVHLRKIVATDSFQKVRRSRRCRKIIVRVADMPTLRARGLLDNLRSTVGQMVRAMQETPSPYLEFTYSVGMDRSLEVDEDEVNAIVDDIQNNPIVFDRAKVNIIEENETKQRMVDLFLDSPKDEISFNTERNNPIRFDAMMDALGQKYCQGNGRENRKRDINFYLRR</sequence>
<dbReference type="Proteomes" id="UP000182077">
    <property type="component" value="Unassembled WGS sequence"/>
</dbReference>
<protein>
    <submittedName>
        <fullName evidence="1">Uncharacterized protein</fullName>
    </submittedName>
</protein>
<dbReference type="InterPro" id="IPR046618">
    <property type="entry name" value="DUF6731"/>
</dbReference>
<dbReference type="OrthoDB" id="2087884at2"/>
<dbReference type="AlphaFoldDB" id="A0A1L8TRK0"/>
<dbReference type="Pfam" id="PF20505">
    <property type="entry name" value="DUF6731"/>
    <property type="match status" value="1"/>
</dbReference>
<dbReference type="EMBL" id="JXKQ01000001">
    <property type="protein sequence ID" value="OJG46939.1"/>
    <property type="molecule type" value="Genomic_DNA"/>
</dbReference>
<reference evidence="1 2" key="1">
    <citation type="submission" date="2014-12" db="EMBL/GenBank/DDBJ databases">
        <title>Draft genome sequences of 29 type strains of Enterococci.</title>
        <authorList>
            <person name="Zhong Z."/>
            <person name="Sun Z."/>
            <person name="Liu W."/>
            <person name="Zhang W."/>
            <person name="Zhang H."/>
        </authorList>
    </citation>
    <scope>NUCLEOTIDE SEQUENCE [LARGE SCALE GENOMIC DNA]</scope>
    <source>
        <strain evidence="1 2">DSM 17122</strain>
    </source>
</reference>
<evidence type="ECO:0000313" key="1">
    <source>
        <dbReference type="EMBL" id="OJG46939.1"/>
    </source>
</evidence>
<name>A0A1L8TRK0_9ENTE</name>
<accession>A0A1L8TRK0</accession>
<dbReference type="STRING" id="249189.RV04_GL000186"/>
<proteinExistence type="predicted"/>
<gene>
    <name evidence="1" type="ORF">RV04_GL000186</name>
</gene>